<evidence type="ECO:0000256" key="1">
    <source>
        <dbReference type="SAM" id="Phobius"/>
    </source>
</evidence>
<keyword evidence="3" id="KW-1185">Reference proteome</keyword>
<dbReference type="VEuPathDB" id="MicrosporidiaDB:NBO_34g0003"/>
<dbReference type="Pfam" id="PF05620">
    <property type="entry name" value="TMEM208_SND2"/>
    <property type="match status" value="1"/>
</dbReference>
<reference evidence="2 3" key="1">
    <citation type="journal article" date="2013" name="BMC Genomics">
        <title>Comparative genomics of parasitic silkworm microsporidia reveal an association between genome expansion and host adaptation.</title>
        <authorList>
            <person name="Pan G."/>
            <person name="Xu J."/>
            <person name="Li T."/>
            <person name="Xia Q."/>
            <person name="Liu S.L."/>
            <person name="Zhang G."/>
            <person name="Li S."/>
            <person name="Li C."/>
            <person name="Liu H."/>
            <person name="Yang L."/>
            <person name="Liu T."/>
            <person name="Zhang X."/>
            <person name="Wu Z."/>
            <person name="Fan W."/>
            <person name="Dang X."/>
            <person name="Xiang H."/>
            <person name="Tao M."/>
            <person name="Li Y."/>
            <person name="Hu J."/>
            <person name="Li Z."/>
            <person name="Lin L."/>
            <person name="Luo J."/>
            <person name="Geng L."/>
            <person name="Wang L."/>
            <person name="Long M."/>
            <person name="Wan Y."/>
            <person name="He N."/>
            <person name="Zhang Z."/>
            <person name="Lu C."/>
            <person name="Keeling P.J."/>
            <person name="Wang J."/>
            <person name="Xiang Z."/>
            <person name="Zhou Z."/>
        </authorList>
    </citation>
    <scope>NUCLEOTIDE SEQUENCE [LARGE SCALE GENOMIC DNA]</scope>
    <source>
        <strain evidence="3">CQ1 / CVCC 102059</strain>
    </source>
</reference>
<keyword evidence="1" id="KW-1133">Transmembrane helix</keyword>
<evidence type="ECO:0000313" key="2">
    <source>
        <dbReference type="EMBL" id="EOB14153.1"/>
    </source>
</evidence>
<dbReference type="AlphaFoldDB" id="R0MMQ4"/>
<dbReference type="EMBL" id="KB908942">
    <property type="protein sequence ID" value="EOB14153.1"/>
    <property type="molecule type" value="Genomic_DNA"/>
</dbReference>
<organism evidence="2 3">
    <name type="scientific">Nosema bombycis (strain CQ1 / CVCC 102059)</name>
    <name type="common">Microsporidian parasite</name>
    <name type="synonym">Pebrine of silkworm</name>
    <dbReference type="NCBI Taxonomy" id="578461"/>
    <lineage>
        <taxon>Eukaryota</taxon>
        <taxon>Fungi</taxon>
        <taxon>Fungi incertae sedis</taxon>
        <taxon>Microsporidia</taxon>
        <taxon>Nosematidae</taxon>
        <taxon>Nosema</taxon>
    </lineage>
</organism>
<accession>R0MMQ4</accession>
<keyword evidence="1" id="KW-0472">Membrane</keyword>
<feature type="transmembrane region" description="Helical" evidence="1">
    <location>
        <begin position="21"/>
        <end position="38"/>
    </location>
</feature>
<sequence length="127" mass="14437">MRGSNQNKAIYDCNQQIKKTLYFGEGLFNVLICIFYAYNKCFNYTKFILGTIPELFTVFLIFKISRPTIRKENNTVTLVSPGADLSGKGLPSTLFDSLIVCMLAKHSCGIFVLFPYNLFVDSFKYAL</sequence>
<keyword evidence="1" id="KW-0812">Transmembrane</keyword>
<name>R0MMQ4_NOSB1</name>
<dbReference type="HOGENOM" id="CLU_148816_0_0_1"/>
<proteinExistence type="predicted"/>
<dbReference type="OrthoDB" id="276296at2759"/>
<evidence type="ECO:0000313" key="3">
    <source>
        <dbReference type="Proteomes" id="UP000016927"/>
    </source>
</evidence>
<dbReference type="OMA" id="DSLVICM"/>
<protein>
    <submittedName>
        <fullName evidence="2">Uncharacterized protein</fullName>
    </submittedName>
</protein>
<dbReference type="Proteomes" id="UP000016927">
    <property type="component" value="Unassembled WGS sequence"/>
</dbReference>
<gene>
    <name evidence="2" type="ORF">NBO_34g0003</name>
</gene>
<dbReference type="InterPro" id="IPR008506">
    <property type="entry name" value="SND2/TMEM208"/>
</dbReference>